<dbReference type="PROSITE" id="PS50937">
    <property type="entry name" value="HTH_MERR_2"/>
    <property type="match status" value="1"/>
</dbReference>
<keyword evidence="2" id="KW-0805">Transcription regulation</keyword>
<evidence type="ECO:0000313" key="7">
    <source>
        <dbReference type="EMBL" id="MDK2562789.1"/>
    </source>
</evidence>
<evidence type="ECO:0000256" key="4">
    <source>
        <dbReference type="ARBA" id="ARBA00023163"/>
    </source>
</evidence>
<evidence type="ECO:0000256" key="1">
    <source>
        <dbReference type="ARBA" id="ARBA00022491"/>
    </source>
</evidence>
<dbReference type="SMART" id="SM00422">
    <property type="entry name" value="HTH_MERR"/>
    <property type="match status" value="1"/>
</dbReference>
<organism evidence="7 8">
    <name type="scientific">Romboutsia sedimentorum</name>
    <dbReference type="NCBI Taxonomy" id="1368474"/>
    <lineage>
        <taxon>Bacteria</taxon>
        <taxon>Bacillati</taxon>
        <taxon>Bacillota</taxon>
        <taxon>Clostridia</taxon>
        <taxon>Peptostreptococcales</taxon>
        <taxon>Peptostreptococcaceae</taxon>
        <taxon>Romboutsia</taxon>
    </lineage>
</organism>
<keyword evidence="8" id="KW-1185">Reference proteome</keyword>
<evidence type="ECO:0000256" key="2">
    <source>
        <dbReference type="ARBA" id="ARBA00023015"/>
    </source>
</evidence>
<feature type="coiled-coil region" evidence="5">
    <location>
        <begin position="78"/>
        <end position="112"/>
    </location>
</feature>
<evidence type="ECO:0000256" key="3">
    <source>
        <dbReference type="ARBA" id="ARBA00023125"/>
    </source>
</evidence>
<dbReference type="EMBL" id="JASKYM010000001">
    <property type="protein sequence ID" value="MDK2562789.1"/>
    <property type="molecule type" value="Genomic_DNA"/>
</dbReference>
<reference evidence="7 8" key="1">
    <citation type="submission" date="2023-05" db="EMBL/GenBank/DDBJ databases">
        <title>Rombocin, a short stable natural nisin variant, displays selective antimicrobial activity against Listeria monocytogenes and employs dual mode of action to kill target bacterial strains.</title>
        <authorList>
            <person name="Wambui J."/>
            <person name="Stephan R."/>
            <person name="Kuipers O.P."/>
        </authorList>
    </citation>
    <scope>NUCLEOTIDE SEQUENCE [LARGE SCALE GENOMIC DNA]</scope>
    <source>
        <strain evidence="7 8">RC002</strain>
    </source>
</reference>
<protein>
    <submittedName>
        <fullName evidence="7">MerR family transcriptional regulator</fullName>
    </submittedName>
</protein>
<dbReference type="PANTHER" id="PTHR30204:SF69">
    <property type="entry name" value="MERR-FAMILY TRANSCRIPTIONAL REGULATOR"/>
    <property type="match status" value="1"/>
</dbReference>
<dbReference type="CDD" id="cd01107">
    <property type="entry name" value="HTH_BmrR"/>
    <property type="match status" value="1"/>
</dbReference>
<dbReference type="PANTHER" id="PTHR30204">
    <property type="entry name" value="REDOX-CYCLING DRUG-SENSING TRANSCRIPTIONAL ACTIVATOR SOXR"/>
    <property type="match status" value="1"/>
</dbReference>
<keyword evidence="1" id="KW-0678">Repressor</keyword>
<evidence type="ECO:0000313" key="8">
    <source>
        <dbReference type="Proteomes" id="UP001301012"/>
    </source>
</evidence>
<feature type="domain" description="HTH merR-type" evidence="6">
    <location>
        <begin position="4"/>
        <end position="74"/>
    </location>
</feature>
<dbReference type="InterPro" id="IPR009061">
    <property type="entry name" value="DNA-bd_dom_put_sf"/>
</dbReference>
<dbReference type="SUPFAM" id="SSF55136">
    <property type="entry name" value="Probable bacterial effector-binding domain"/>
    <property type="match status" value="1"/>
</dbReference>
<dbReference type="Proteomes" id="UP001301012">
    <property type="component" value="Unassembled WGS sequence"/>
</dbReference>
<gene>
    <name evidence="7" type="ORF">QOZ84_04435</name>
</gene>
<dbReference type="Pfam" id="PF13411">
    <property type="entry name" value="MerR_1"/>
    <property type="match status" value="1"/>
</dbReference>
<accession>A0ABT7E777</accession>
<keyword evidence="3" id="KW-0238">DNA-binding</keyword>
<dbReference type="RefSeq" id="WP_284131749.1">
    <property type="nucleotide sequence ID" value="NZ_JASKYM010000001.1"/>
</dbReference>
<keyword evidence="5" id="KW-0175">Coiled coil</keyword>
<dbReference type="InterPro" id="IPR011256">
    <property type="entry name" value="Reg_factor_effector_dom_sf"/>
</dbReference>
<dbReference type="Gene3D" id="1.10.1660.10">
    <property type="match status" value="1"/>
</dbReference>
<evidence type="ECO:0000256" key="5">
    <source>
        <dbReference type="SAM" id="Coils"/>
    </source>
</evidence>
<comment type="caution">
    <text evidence="7">The sequence shown here is derived from an EMBL/GenBank/DDBJ whole genome shotgun (WGS) entry which is preliminary data.</text>
</comment>
<name>A0ABT7E777_9FIRM</name>
<dbReference type="InterPro" id="IPR047057">
    <property type="entry name" value="MerR_fam"/>
</dbReference>
<dbReference type="InterPro" id="IPR000551">
    <property type="entry name" value="MerR-type_HTH_dom"/>
</dbReference>
<evidence type="ECO:0000259" key="6">
    <source>
        <dbReference type="PROSITE" id="PS50937"/>
    </source>
</evidence>
<proteinExistence type="predicted"/>
<sequence length="268" mass="31882">MNTYFTIGEISKFFNISIKTLRYYDEIGLLKPAYINKDNNYRYYSVEQFIKIDLIKYFKITGMSLDVIKDILSSKTSIQFILENIKNQSKKLEEKIDELSAVKKYLDNLEKNISQNIEEGIDEVFIKYNNERQYMKYETISKNVEELDINLRPIILEIEKNPNEIYSDLGVTVSYEMLIEDNKIIYKEFKVFCEDKININILPKGEYVTIMFEDNSKNSIKYYKKILEYIQKNSINVIGDFHETWIMVKVDDKSQEKSLVKIEILKNE</sequence>
<dbReference type="SUPFAM" id="SSF46955">
    <property type="entry name" value="Putative DNA-binding domain"/>
    <property type="match status" value="1"/>
</dbReference>
<dbReference type="Gene3D" id="3.20.80.10">
    <property type="entry name" value="Regulatory factor, effector binding domain"/>
    <property type="match status" value="1"/>
</dbReference>
<keyword evidence="4" id="KW-0804">Transcription</keyword>